<sequence length="499" mass="55362">MKRHVRSLIALGCALVLPAAAQGLEARVHAFTLDNGLRVLMVVEPSAPVIHFNLMFDVGGVDEPPGLGGIAHMVEHMAFKGTASIGSRDPEAEAEALAAVERALDALEAARARDADAAEVRRLEATFQEAREQAQRLAIPNALDNLFSANGAAGLNAGTGYDFTSFVVSLPKNRLELYARVYADVLLNPVFRSFYEERDVVREERRQRSEDDPQGFLFERFLGAAFERHPYGRPLIGSAEEIEGYRTAEAQAFFERFYHPNRAVLVMVGDLEPERDIQVIERFFGAVPQGPEARVPIPEEPPQSREKRITVRYDAEPQLAIGYHKPTYPERDAFVMDVIDALLSSGRTSRLFKRLVLEERLALDVSTSSSFPGARFPNLFLIFAQPRFPNPPEAVEAAVYAELERLKTEPVPERELEKVKNQVRAGFVRALASGPGLAQQLAFYELFLGGWENLLTYADTIQTVTAEEVQAAARRYFVPENRTVAILLPKDASEGGEAP</sequence>
<evidence type="ECO:0000256" key="2">
    <source>
        <dbReference type="RuleBase" id="RU004447"/>
    </source>
</evidence>
<proteinExistence type="inferred from homology"/>
<feature type="domain" description="Peptidase M16 N-terminal" evidence="4">
    <location>
        <begin position="142"/>
        <end position="237"/>
    </location>
</feature>
<dbReference type="GO" id="GO:0046872">
    <property type="term" value="F:metal ion binding"/>
    <property type="evidence" value="ECO:0007669"/>
    <property type="project" value="InterPro"/>
</dbReference>
<dbReference type="KEGG" id="mhd:Marky_1925"/>
<evidence type="ECO:0000256" key="1">
    <source>
        <dbReference type="ARBA" id="ARBA00007261"/>
    </source>
</evidence>
<keyword evidence="3" id="KW-0732">Signal</keyword>
<dbReference type="PANTHER" id="PTHR11851:SF49">
    <property type="entry name" value="MITOCHONDRIAL-PROCESSING PEPTIDASE SUBUNIT ALPHA"/>
    <property type="match status" value="1"/>
</dbReference>
<dbReference type="PANTHER" id="PTHR11851">
    <property type="entry name" value="METALLOPROTEASE"/>
    <property type="match status" value="1"/>
</dbReference>
<dbReference type="eggNOG" id="COG0612">
    <property type="taxonomic scope" value="Bacteria"/>
</dbReference>
<name>F2NKJ5_MARHT</name>
<dbReference type="InterPro" id="IPR050361">
    <property type="entry name" value="MPP/UQCRC_Complex"/>
</dbReference>
<dbReference type="Proteomes" id="UP000007030">
    <property type="component" value="Chromosome"/>
</dbReference>
<feature type="chain" id="PRO_5003287054" evidence="3">
    <location>
        <begin position="22"/>
        <end position="499"/>
    </location>
</feature>
<gene>
    <name evidence="6" type="ordered locus">Marky_1925</name>
</gene>
<dbReference type="Pfam" id="PF00675">
    <property type="entry name" value="Peptidase_M16"/>
    <property type="match status" value="2"/>
</dbReference>
<dbReference type="InterPro" id="IPR001431">
    <property type="entry name" value="Pept_M16_Zn_BS"/>
</dbReference>
<dbReference type="InterPro" id="IPR011249">
    <property type="entry name" value="Metalloenz_LuxS/M16"/>
</dbReference>
<dbReference type="STRING" id="869210.Marky_1925"/>
<dbReference type="OrthoDB" id="9811314at2"/>
<dbReference type="GO" id="GO:0004222">
    <property type="term" value="F:metalloendopeptidase activity"/>
    <property type="evidence" value="ECO:0007669"/>
    <property type="project" value="InterPro"/>
</dbReference>
<dbReference type="EMBL" id="CP002630">
    <property type="protein sequence ID" value="AEB12655.1"/>
    <property type="molecule type" value="Genomic_DNA"/>
</dbReference>
<dbReference type="Gene3D" id="3.30.830.10">
    <property type="entry name" value="Metalloenzyme, LuxS/M16 peptidase-like"/>
    <property type="match status" value="3"/>
</dbReference>
<comment type="similarity">
    <text evidence="1 2">Belongs to the peptidase M16 family.</text>
</comment>
<dbReference type="InterPro" id="IPR007863">
    <property type="entry name" value="Peptidase_M16_C"/>
</dbReference>
<dbReference type="GO" id="GO:0006508">
    <property type="term" value="P:proteolysis"/>
    <property type="evidence" value="ECO:0007669"/>
    <property type="project" value="InterPro"/>
</dbReference>
<evidence type="ECO:0000259" key="5">
    <source>
        <dbReference type="Pfam" id="PF05193"/>
    </source>
</evidence>
<evidence type="ECO:0000313" key="7">
    <source>
        <dbReference type="Proteomes" id="UP000007030"/>
    </source>
</evidence>
<feature type="domain" description="Peptidase M16 C-terminal" evidence="5">
    <location>
        <begin position="249"/>
        <end position="422"/>
    </location>
</feature>
<dbReference type="HOGENOM" id="CLU_009902_1_2_0"/>
<organism evidence="6 7">
    <name type="scientific">Marinithermus hydrothermalis (strain DSM 14884 / JCM 11576 / T1)</name>
    <dbReference type="NCBI Taxonomy" id="869210"/>
    <lineage>
        <taxon>Bacteria</taxon>
        <taxon>Thermotogati</taxon>
        <taxon>Deinococcota</taxon>
        <taxon>Deinococci</taxon>
        <taxon>Thermales</taxon>
        <taxon>Thermaceae</taxon>
        <taxon>Marinithermus</taxon>
    </lineage>
</organism>
<protein>
    <submittedName>
        <fullName evidence="6">Peptidase M16 domain protein</fullName>
    </submittedName>
</protein>
<dbReference type="AlphaFoldDB" id="F2NKJ5"/>
<feature type="signal peptide" evidence="3">
    <location>
        <begin position="1"/>
        <end position="21"/>
    </location>
</feature>
<dbReference type="InterPro" id="IPR011765">
    <property type="entry name" value="Pept_M16_N"/>
</dbReference>
<reference evidence="6 7" key="1">
    <citation type="journal article" date="2012" name="Stand. Genomic Sci.">
        <title>Complete genome sequence of the aerobic, heterotroph Marinithermus hydrothermalis type strain (T1(T)) from a deep-sea hydrothermal vent chimney.</title>
        <authorList>
            <person name="Copeland A."/>
            <person name="Gu W."/>
            <person name="Yasawong M."/>
            <person name="Lapidus A."/>
            <person name="Lucas S."/>
            <person name="Deshpande S."/>
            <person name="Pagani I."/>
            <person name="Tapia R."/>
            <person name="Cheng J.F."/>
            <person name="Goodwin L.A."/>
            <person name="Pitluck S."/>
            <person name="Liolios K."/>
            <person name="Ivanova N."/>
            <person name="Mavromatis K."/>
            <person name="Mikhailova N."/>
            <person name="Pati A."/>
            <person name="Chen A."/>
            <person name="Palaniappan K."/>
            <person name="Land M."/>
            <person name="Pan C."/>
            <person name="Brambilla E.M."/>
            <person name="Rohde M."/>
            <person name="Tindall B.J."/>
            <person name="Sikorski J."/>
            <person name="Goker M."/>
            <person name="Detter J.C."/>
            <person name="Bristow J."/>
            <person name="Eisen J.A."/>
            <person name="Markowitz V."/>
            <person name="Hugenholtz P."/>
            <person name="Kyrpides N.C."/>
            <person name="Klenk H.P."/>
            <person name="Woyke T."/>
        </authorList>
    </citation>
    <scope>NUCLEOTIDE SEQUENCE [LARGE SCALE GENOMIC DNA]</scope>
    <source>
        <strain evidence="7">DSM 14884 / JCM 11576 / T1</strain>
    </source>
</reference>
<accession>F2NKJ5</accession>
<dbReference type="RefSeq" id="WP_013704701.1">
    <property type="nucleotide sequence ID" value="NC_015387.1"/>
</dbReference>
<keyword evidence="7" id="KW-1185">Reference proteome</keyword>
<evidence type="ECO:0000256" key="3">
    <source>
        <dbReference type="SAM" id="SignalP"/>
    </source>
</evidence>
<evidence type="ECO:0000313" key="6">
    <source>
        <dbReference type="EMBL" id="AEB12655.1"/>
    </source>
</evidence>
<feature type="domain" description="Peptidase M16 N-terminal" evidence="4">
    <location>
        <begin position="39"/>
        <end position="98"/>
    </location>
</feature>
<evidence type="ECO:0000259" key="4">
    <source>
        <dbReference type="Pfam" id="PF00675"/>
    </source>
</evidence>
<dbReference type="SUPFAM" id="SSF63411">
    <property type="entry name" value="LuxS/MPP-like metallohydrolase"/>
    <property type="match status" value="2"/>
</dbReference>
<dbReference type="PROSITE" id="PS00143">
    <property type="entry name" value="INSULINASE"/>
    <property type="match status" value="1"/>
</dbReference>
<dbReference type="Pfam" id="PF05193">
    <property type="entry name" value="Peptidase_M16_C"/>
    <property type="match status" value="1"/>
</dbReference>